<proteinExistence type="predicted"/>
<comment type="caution">
    <text evidence="2">The sequence shown here is derived from an EMBL/GenBank/DDBJ whole genome shotgun (WGS) entry which is preliminary data.</text>
</comment>
<evidence type="ECO:0000313" key="3">
    <source>
        <dbReference type="Proteomes" id="UP000018348"/>
    </source>
</evidence>
<evidence type="ECO:0000313" key="2">
    <source>
        <dbReference type="EMBL" id="CCQ53339.1"/>
    </source>
</evidence>
<gene>
    <name evidence="2" type="ORF">CWATWH8502_546</name>
</gene>
<protein>
    <submittedName>
        <fullName evidence="2">Uncharacterized protein</fullName>
    </submittedName>
</protein>
<organism evidence="2 3">
    <name type="scientific">Crocosphaera watsonii WH 8502</name>
    <dbReference type="NCBI Taxonomy" id="423474"/>
    <lineage>
        <taxon>Bacteria</taxon>
        <taxon>Bacillati</taxon>
        <taxon>Cyanobacteriota</taxon>
        <taxon>Cyanophyceae</taxon>
        <taxon>Oscillatoriophycideae</taxon>
        <taxon>Chroococcales</taxon>
        <taxon>Aphanothecaceae</taxon>
        <taxon>Crocosphaera</taxon>
    </lineage>
</organism>
<feature type="compositionally biased region" description="Low complexity" evidence="1">
    <location>
        <begin position="175"/>
        <end position="192"/>
    </location>
</feature>
<dbReference type="RefSeq" id="WP_021831943.1">
    <property type="nucleotide sequence ID" value="NZ_CAQK01000808.1"/>
</dbReference>
<feature type="region of interest" description="Disordered" evidence="1">
    <location>
        <begin position="165"/>
        <end position="209"/>
    </location>
</feature>
<feature type="compositionally biased region" description="Polar residues" evidence="1">
    <location>
        <begin position="165"/>
        <end position="174"/>
    </location>
</feature>
<dbReference type="Proteomes" id="UP000018348">
    <property type="component" value="Unassembled WGS sequence"/>
</dbReference>
<evidence type="ECO:0000256" key="1">
    <source>
        <dbReference type="SAM" id="MobiDB-lite"/>
    </source>
</evidence>
<sequence>MRKTLLLSKKHQKWLGVFLLSLSVSWGVMHFNFSQLEGWSIKSAYGQNLRPEQAAEMVYERLPELPKENNYISDETGEINPSHTLIGRFIRYHKDFKRRSPQHPLDWKVTLADYLGVNQSIRESNYPGSTLKSNPLTKDIEVIRQLSRRQRQQLVDLLVEIYNPQPQTTTNQGIPTETEGTSSPESTSGTPGLSRPGDAQLLAPELLIN</sequence>
<name>T2IKC2_CROWT</name>
<accession>T2IKC2</accession>
<dbReference type="AlphaFoldDB" id="T2IKC2"/>
<dbReference type="EMBL" id="CAQK01000808">
    <property type="protein sequence ID" value="CCQ53339.1"/>
    <property type="molecule type" value="Genomic_DNA"/>
</dbReference>
<reference evidence="2 3" key="1">
    <citation type="submission" date="2013-01" db="EMBL/GenBank/DDBJ databases">
        <authorList>
            <person name="Bench S."/>
        </authorList>
    </citation>
    <scope>NUCLEOTIDE SEQUENCE [LARGE SCALE GENOMIC DNA]</scope>
    <source>
        <strain evidence="2 3">WH 8502</strain>
    </source>
</reference>
<reference evidence="2 3" key="2">
    <citation type="submission" date="2013-09" db="EMBL/GenBank/DDBJ databases">
        <title>Whole genome comparison of six Crocosphaera watsonii strains with differing phenotypes.</title>
        <authorList>
            <person name="Bench S.R."/>
            <person name="Heller P."/>
            <person name="Frank I."/>
            <person name="Arciniega M."/>
            <person name="Shilova I.N."/>
            <person name="Zehr J.P."/>
        </authorList>
    </citation>
    <scope>NUCLEOTIDE SEQUENCE [LARGE SCALE GENOMIC DNA]</scope>
    <source>
        <strain evidence="2 3">WH 8502</strain>
    </source>
</reference>